<proteinExistence type="predicted"/>
<accession>A0A8J4AZL5</accession>
<dbReference type="AlphaFoldDB" id="A0A8J4AZL5"/>
<evidence type="ECO:0000313" key="2">
    <source>
        <dbReference type="Proteomes" id="UP000747399"/>
    </source>
</evidence>
<evidence type="ECO:0000313" key="1">
    <source>
        <dbReference type="EMBL" id="GIL48447.1"/>
    </source>
</evidence>
<comment type="caution">
    <text evidence="1">The sequence shown here is derived from an EMBL/GenBank/DDBJ whole genome shotgun (WGS) entry which is preliminary data.</text>
</comment>
<feature type="non-terminal residue" evidence="1">
    <location>
        <position position="1"/>
    </location>
</feature>
<dbReference type="Proteomes" id="UP000747399">
    <property type="component" value="Unassembled WGS sequence"/>
</dbReference>
<gene>
    <name evidence="1" type="ORF">Vafri_4961</name>
</gene>
<name>A0A8J4AZL5_9CHLO</name>
<keyword evidence="2" id="KW-1185">Reference proteome</keyword>
<feature type="non-terminal residue" evidence="1">
    <location>
        <position position="116"/>
    </location>
</feature>
<sequence>GGSGGGGGDPPPSGPSLGTCQSCGGASLVLTRGSDGRYMAICSSTSVCGYRLTLPRAVAEAAVSHQPCGGCALSGGGGPLLRADLRFRMGQLPPGLLQEPTLTGCLVCDPRIKEIL</sequence>
<reference evidence="1" key="1">
    <citation type="journal article" date="2021" name="Proc. Natl. Acad. Sci. U.S.A.">
        <title>Three genomes in the algal genus Volvox reveal the fate of a haploid sex-determining region after a transition to homothallism.</title>
        <authorList>
            <person name="Yamamoto K."/>
            <person name="Hamaji T."/>
            <person name="Kawai-Toyooka H."/>
            <person name="Matsuzaki R."/>
            <person name="Takahashi F."/>
            <person name="Nishimura Y."/>
            <person name="Kawachi M."/>
            <person name="Noguchi H."/>
            <person name="Minakuchi Y."/>
            <person name="Umen J.G."/>
            <person name="Toyoda A."/>
            <person name="Nozaki H."/>
        </authorList>
    </citation>
    <scope>NUCLEOTIDE SEQUENCE</scope>
    <source>
        <strain evidence="1">NIES-3780</strain>
    </source>
</reference>
<protein>
    <submittedName>
        <fullName evidence="1">Uncharacterized protein</fullName>
    </submittedName>
</protein>
<organism evidence="1 2">
    <name type="scientific">Volvox africanus</name>
    <dbReference type="NCBI Taxonomy" id="51714"/>
    <lineage>
        <taxon>Eukaryota</taxon>
        <taxon>Viridiplantae</taxon>
        <taxon>Chlorophyta</taxon>
        <taxon>core chlorophytes</taxon>
        <taxon>Chlorophyceae</taxon>
        <taxon>CS clade</taxon>
        <taxon>Chlamydomonadales</taxon>
        <taxon>Volvocaceae</taxon>
        <taxon>Volvox</taxon>
    </lineage>
</organism>
<dbReference type="EMBL" id="BNCO01000005">
    <property type="protein sequence ID" value="GIL48447.1"/>
    <property type="molecule type" value="Genomic_DNA"/>
</dbReference>